<evidence type="ECO:0000313" key="1">
    <source>
        <dbReference type="EMBL" id="EMI18358.1"/>
    </source>
</evidence>
<proteinExistence type="predicted"/>
<evidence type="ECO:0000313" key="2">
    <source>
        <dbReference type="Proteomes" id="UP000011991"/>
    </source>
</evidence>
<keyword evidence="2" id="KW-1185">Reference proteome</keyword>
<dbReference type="Proteomes" id="UP000011991">
    <property type="component" value="Unassembled WGS sequence"/>
</dbReference>
<dbReference type="AlphaFoldDB" id="M5RG44"/>
<reference evidence="1 2" key="1">
    <citation type="journal article" date="2013" name="Mar. Genomics">
        <title>Expression of sulfatases in Rhodopirellula baltica and the diversity of sulfatases in the genus Rhodopirellula.</title>
        <authorList>
            <person name="Wegner C.E."/>
            <person name="Richter-Heitmann T."/>
            <person name="Klindworth A."/>
            <person name="Klockow C."/>
            <person name="Richter M."/>
            <person name="Achstetter T."/>
            <person name="Glockner F.O."/>
            <person name="Harder J."/>
        </authorList>
    </citation>
    <scope>NUCLEOTIDE SEQUENCE [LARGE SCALE GENOMIC DNA]</scope>
    <source>
        <strain evidence="1 2">SM1</strain>
    </source>
</reference>
<name>M5RG44_9BACT</name>
<dbReference type="RefSeq" id="WP_008701327.1">
    <property type="nucleotide sequence ID" value="NZ_ANOG01000677.1"/>
</dbReference>
<comment type="caution">
    <text evidence="1">The sequence shown here is derived from an EMBL/GenBank/DDBJ whole genome shotgun (WGS) entry which is preliminary data.</text>
</comment>
<protein>
    <submittedName>
        <fullName evidence="1">Uncharacterized protein</fullName>
    </submittedName>
</protein>
<sequence length="298" mass="33251">MSYPCVVFFRPNHSIIGFGEGSDYTGFNLIKEQLVSDRHQPAIESIFQLEGVLVALKSKVGAVDATLTKDRREFVACTFWAATGNFESRCEQISRCFPSRKQELFAAMLAGKESLSQMATYKSKLDCGSNLTMQPYRDSEALTVMYAMRTWRDEQARLPTFNLLHEAMLSIDGETPAELVVSSLASNYDIAYKCTSVLGKDWTLNVTSGYANGFNPFTDGAIGNIYPLLWWQAEETDDPSEGIALNLCKGESGDTLELCGFCEREGIRALLKRINEGSSDLRGAEIQEWCEDPSTRWT</sequence>
<dbReference type="PATRIC" id="fig|1265738.3.peg.4741"/>
<gene>
    <name evidence="1" type="ORF">RMSM_04720</name>
</gene>
<dbReference type="OrthoDB" id="8727862at2"/>
<accession>M5RG44</accession>
<dbReference type="EMBL" id="ANOG01000677">
    <property type="protein sequence ID" value="EMI18358.1"/>
    <property type="molecule type" value="Genomic_DNA"/>
</dbReference>
<organism evidence="1 2">
    <name type="scientific">Rhodopirellula maiorica SM1</name>
    <dbReference type="NCBI Taxonomy" id="1265738"/>
    <lineage>
        <taxon>Bacteria</taxon>
        <taxon>Pseudomonadati</taxon>
        <taxon>Planctomycetota</taxon>
        <taxon>Planctomycetia</taxon>
        <taxon>Pirellulales</taxon>
        <taxon>Pirellulaceae</taxon>
        <taxon>Novipirellula</taxon>
    </lineage>
</organism>